<proteinExistence type="predicted"/>
<gene>
    <name evidence="1" type="ORF">HEK616_34830</name>
</gene>
<dbReference type="EMBL" id="AP026073">
    <property type="protein sequence ID" value="BDM69996.1"/>
    <property type="molecule type" value="Genomic_DNA"/>
</dbReference>
<name>A0ABM7ZUG9_STRNI</name>
<organism evidence="1 2">
    <name type="scientific">Streptomyces nigrescens</name>
    <dbReference type="NCBI Taxonomy" id="1920"/>
    <lineage>
        <taxon>Bacteria</taxon>
        <taxon>Bacillati</taxon>
        <taxon>Actinomycetota</taxon>
        <taxon>Actinomycetes</taxon>
        <taxon>Kitasatosporales</taxon>
        <taxon>Streptomycetaceae</taxon>
        <taxon>Streptomyces</taxon>
    </lineage>
</organism>
<accession>A0ABM7ZUG9</accession>
<dbReference type="Proteomes" id="UP001059597">
    <property type="component" value="Chromosome"/>
</dbReference>
<protein>
    <submittedName>
        <fullName evidence="1">Uncharacterized protein</fullName>
    </submittedName>
</protein>
<keyword evidence="2" id="KW-1185">Reference proteome</keyword>
<reference evidence="1" key="1">
    <citation type="submission" date="2022-06" db="EMBL/GenBank/DDBJ databases">
        <title>Complete genome sequence of Streptomyces nigrescens HEK616.</title>
        <authorList>
            <person name="Asamizu S."/>
            <person name="Onaka H."/>
        </authorList>
    </citation>
    <scope>NUCLEOTIDE SEQUENCE</scope>
    <source>
        <strain evidence="1">HEK616</strain>
    </source>
</reference>
<sequence>MTGPGTLALGVIRVGWYTSLAKCEADGENSAYSYWYCDGSSSRRAWGLYVDNDS</sequence>
<dbReference type="RefSeq" id="WP_261953817.1">
    <property type="nucleotide sequence ID" value="NZ_AP026073.1"/>
</dbReference>
<evidence type="ECO:0000313" key="1">
    <source>
        <dbReference type="EMBL" id="BDM69996.1"/>
    </source>
</evidence>
<evidence type="ECO:0000313" key="2">
    <source>
        <dbReference type="Proteomes" id="UP001059597"/>
    </source>
</evidence>